<dbReference type="AlphaFoldDB" id="A0A9N9WUB2"/>
<organism evidence="1 2">
    <name type="scientific">Chironomus riparius</name>
    <dbReference type="NCBI Taxonomy" id="315576"/>
    <lineage>
        <taxon>Eukaryota</taxon>
        <taxon>Metazoa</taxon>
        <taxon>Ecdysozoa</taxon>
        <taxon>Arthropoda</taxon>
        <taxon>Hexapoda</taxon>
        <taxon>Insecta</taxon>
        <taxon>Pterygota</taxon>
        <taxon>Neoptera</taxon>
        <taxon>Endopterygota</taxon>
        <taxon>Diptera</taxon>
        <taxon>Nematocera</taxon>
        <taxon>Chironomoidea</taxon>
        <taxon>Chironomidae</taxon>
        <taxon>Chironominae</taxon>
        <taxon>Chironomus</taxon>
    </lineage>
</organism>
<evidence type="ECO:0000313" key="2">
    <source>
        <dbReference type="Proteomes" id="UP001153620"/>
    </source>
</evidence>
<gene>
    <name evidence="1" type="ORF">CHIRRI_LOCUS7277</name>
</gene>
<proteinExistence type="predicted"/>
<keyword evidence="2" id="KW-1185">Reference proteome</keyword>
<sequence>MEYKMFETSSKMSSFPAVNEEQPQNVQNPTIIIQNPAVATSIIVHQKFGRYSIVMTCPFCKTTIKTIVKKVHPFWDLICCLCCFGTWSCKEKNHICEHCGTYLGMCSNLNSDFEVTSQKINKMSKLLQNMPLPSLPSIHQNETAFSNPMPPSNNSIGMLPVSTIIMVDTKLRRYPIVMNCPFCKEVIKTSVEKVHPCCDLFCCFCFGMRCKKRHQ</sequence>
<reference evidence="1" key="1">
    <citation type="submission" date="2022-01" db="EMBL/GenBank/DDBJ databases">
        <authorList>
            <person name="King R."/>
        </authorList>
    </citation>
    <scope>NUCLEOTIDE SEQUENCE</scope>
</reference>
<dbReference type="EMBL" id="OU895878">
    <property type="protein sequence ID" value="CAG9804387.1"/>
    <property type="molecule type" value="Genomic_DNA"/>
</dbReference>
<evidence type="ECO:0000313" key="1">
    <source>
        <dbReference type="EMBL" id="CAG9804387.1"/>
    </source>
</evidence>
<evidence type="ECO:0008006" key="3">
    <source>
        <dbReference type="Google" id="ProtNLM"/>
    </source>
</evidence>
<protein>
    <recommendedName>
        <fullName evidence="3">LITAF domain-containing protein</fullName>
    </recommendedName>
</protein>
<accession>A0A9N9WUB2</accession>
<name>A0A9N9WUB2_9DIPT</name>
<dbReference type="Proteomes" id="UP001153620">
    <property type="component" value="Chromosome 2"/>
</dbReference>
<reference evidence="1" key="2">
    <citation type="submission" date="2022-10" db="EMBL/GenBank/DDBJ databases">
        <authorList>
            <consortium name="ENA_rothamsted_submissions"/>
            <consortium name="culmorum"/>
            <person name="King R."/>
        </authorList>
    </citation>
    <scope>NUCLEOTIDE SEQUENCE</scope>
</reference>